<evidence type="ECO:0000313" key="6">
    <source>
        <dbReference type="Proteomes" id="UP000199398"/>
    </source>
</evidence>
<keyword evidence="2" id="KW-0804">Transcription</keyword>
<dbReference type="Proteomes" id="UP000199398">
    <property type="component" value="Unassembled WGS sequence"/>
</dbReference>
<evidence type="ECO:0000256" key="1">
    <source>
        <dbReference type="ARBA" id="ARBA00023015"/>
    </source>
</evidence>
<dbReference type="InterPro" id="IPR036271">
    <property type="entry name" value="Tet_transcr_reg_TetR-rel_C_sf"/>
</dbReference>
<name>A0A1I4VTL8_9PSEU</name>
<evidence type="ECO:0000313" key="5">
    <source>
        <dbReference type="EMBL" id="SFN04522.1"/>
    </source>
</evidence>
<accession>A0A1I4VTL8</accession>
<organism evidence="5 6">
    <name type="scientific">Saccharopolyspora antimicrobica</name>
    <dbReference type="NCBI Taxonomy" id="455193"/>
    <lineage>
        <taxon>Bacteria</taxon>
        <taxon>Bacillati</taxon>
        <taxon>Actinomycetota</taxon>
        <taxon>Actinomycetes</taxon>
        <taxon>Pseudonocardiales</taxon>
        <taxon>Pseudonocardiaceae</taxon>
        <taxon>Saccharopolyspora</taxon>
    </lineage>
</organism>
<reference evidence="5 6" key="1">
    <citation type="submission" date="2016-10" db="EMBL/GenBank/DDBJ databases">
        <authorList>
            <person name="de Groot N.N."/>
        </authorList>
    </citation>
    <scope>NUCLEOTIDE SEQUENCE [LARGE SCALE GENOMIC DNA]</scope>
    <source>
        <strain evidence="5 6">CPCC 201259</strain>
    </source>
</reference>
<dbReference type="STRING" id="455193.SAMN05421805_102372"/>
<keyword evidence="1" id="KW-0805">Transcription regulation</keyword>
<proteinExistence type="predicted"/>
<dbReference type="InterPro" id="IPR025996">
    <property type="entry name" value="MT1864/Rv1816-like_C"/>
</dbReference>
<protein>
    <submittedName>
        <fullName evidence="5">WHG domain-containing protein</fullName>
    </submittedName>
</protein>
<sequence>MGVYTHFGGMRGLVREIVYEGFSRLQNHMTGVAKTDDPVADMAMLGHAYRYNAQSNSHLYAVMFGGLSLAGFSLSDNDRQHGRYTLSNVVECASRCVAAGRFSPLDADLIAHQMWFATHGLVTLELGNYLVEPWDADRCFEMQLVRLMIGAGDTPERAARSVARARMRFDAEFLGRSGPAVPEPGSEARSPGCLCER</sequence>
<dbReference type="AlphaFoldDB" id="A0A1I4VTL8"/>
<gene>
    <name evidence="5" type="ORF">SAMN05421805_102372</name>
</gene>
<dbReference type="EMBL" id="FOUP01000002">
    <property type="protein sequence ID" value="SFN04522.1"/>
    <property type="molecule type" value="Genomic_DNA"/>
</dbReference>
<feature type="region of interest" description="Disordered" evidence="3">
    <location>
        <begin position="177"/>
        <end position="197"/>
    </location>
</feature>
<dbReference type="Pfam" id="PF13305">
    <property type="entry name" value="TetR_C_33"/>
    <property type="match status" value="1"/>
</dbReference>
<evidence type="ECO:0000256" key="3">
    <source>
        <dbReference type="SAM" id="MobiDB-lite"/>
    </source>
</evidence>
<evidence type="ECO:0000259" key="4">
    <source>
        <dbReference type="Pfam" id="PF13305"/>
    </source>
</evidence>
<dbReference type="SUPFAM" id="SSF48498">
    <property type="entry name" value="Tetracyclin repressor-like, C-terminal domain"/>
    <property type="match status" value="1"/>
</dbReference>
<dbReference type="Gene3D" id="1.10.357.10">
    <property type="entry name" value="Tetracycline Repressor, domain 2"/>
    <property type="match status" value="1"/>
</dbReference>
<evidence type="ECO:0000256" key="2">
    <source>
        <dbReference type="ARBA" id="ARBA00023163"/>
    </source>
</evidence>
<feature type="domain" description="HTH-type transcriptional regulator MT1864/Rv1816-like C-terminal" evidence="4">
    <location>
        <begin position="45"/>
        <end position="146"/>
    </location>
</feature>